<keyword evidence="2" id="KW-0805">Transcription regulation</keyword>
<dbReference type="InterPro" id="IPR011598">
    <property type="entry name" value="bHLH_dom"/>
</dbReference>
<evidence type="ECO:0000313" key="7">
    <source>
        <dbReference type="Proteomes" id="UP001632038"/>
    </source>
</evidence>
<evidence type="ECO:0000256" key="1">
    <source>
        <dbReference type="ARBA" id="ARBA00004123"/>
    </source>
</evidence>
<organism evidence="6 7">
    <name type="scientific">Castilleja foliolosa</name>
    <dbReference type="NCBI Taxonomy" id="1961234"/>
    <lineage>
        <taxon>Eukaryota</taxon>
        <taxon>Viridiplantae</taxon>
        <taxon>Streptophyta</taxon>
        <taxon>Embryophyta</taxon>
        <taxon>Tracheophyta</taxon>
        <taxon>Spermatophyta</taxon>
        <taxon>Magnoliopsida</taxon>
        <taxon>eudicotyledons</taxon>
        <taxon>Gunneridae</taxon>
        <taxon>Pentapetalae</taxon>
        <taxon>asterids</taxon>
        <taxon>lamiids</taxon>
        <taxon>Lamiales</taxon>
        <taxon>Orobanchaceae</taxon>
        <taxon>Pedicularideae</taxon>
        <taxon>Castillejinae</taxon>
        <taxon>Castilleja</taxon>
    </lineage>
</organism>
<keyword evidence="4" id="KW-0539">Nucleus</keyword>
<sequence length="226" mass="25883">MHTDKPYFTEKPMLDQCGYFMQNPPMAPVFNRFIPPAINRPMMPFHNVDIQPSSTCPRNFIIFDQTNNKSQIMFHPEISSNFCYPGFKVEPSVFQENIVSNADDKTGSSFEEDYDDIDALLSSEYEEEPEDDEVSTARSAIYECGSPDSCSNYLPVPKKRRTLFRKSSENRGNEKKHKKVRKMVKALRGIVPGANRRMSSVAVLDEAVRYLKSLKVEVQKLGTKHL</sequence>
<keyword evidence="7" id="KW-1185">Reference proteome</keyword>
<comment type="subcellular location">
    <subcellularLocation>
        <location evidence="1">Nucleus</location>
    </subcellularLocation>
</comment>
<dbReference type="InterPro" id="IPR037546">
    <property type="entry name" value="SAC51-like"/>
</dbReference>
<accession>A0ABD3BD34</accession>
<evidence type="ECO:0000313" key="6">
    <source>
        <dbReference type="EMBL" id="KAL3615174.1"/>
    </source>
</evidence>
<dbReference type="Proteomes" id="UP001632038">
    <property type="component" value="Unassembled WGS sequence"/>
</dbReference>
<dbReference type="PANTHER" id="PTHR36066">
    <property type="entry name" value="TRANSCRIPTION FACTOR BHLH145"/>
    <property type="match status" value="1"/>
</dbReference>
<dbReference type="Pfam" id="PF23173">
    <property type="entry name" value="bHLH_SAC51"/>
    <property type="match status" value="1"/>
</dbReference>
<dbReference type="AlphaFoldDB" id="A0ABD3BD34"/>
<proteinExistence type="predicted"/>
<dbReference type="SMART" id="SM00353">
    <property type="entry name" value="HLH"/>
    <property type="match status" value="1"/>
</dbReference>
<feature type="domain" description="BHLH" evidence="5">
    <location>
        <begin position="164"/>
        <end position="214"/>
    </location>
</feature>
<dbReference type="GO" id="GO:0005634">
    <property type="term" value="C:nucleus"/>
    <property type="evidence" value="ECO:0007669"/>
    <property type="project" value="UniProtKB-SubCell"/>
</dbReference>
<dbReference type="SUPFAM" id="SSF47459">
    <property type="entry name" value="HLH, helix-loop-helix DNA-binding domain"/>
    <property type="match status" value="1"/>
</dbReference>
<comment type="caution">
    <text evidence="6">The sequence shown here is derived from an EMBL/GenBank/DDBJ whole genome shotgun (WGS) entry which is preliminary data.</text>
</comment>
<dbReference type="PANTHER" id="PTHR36066:SF11">
    <property type="entry name" value="TRANSCRIPTION FACTOR BHLH144"/>
    <property type="match status" value="1"/>
</dbReference>
<protein>
    <recommendedName>
        <fullName evidence="5">BHLH domain-containing protein</fullName>
    </recommendedName>
</protein>
<dbReference type="EMBL" id="JAVIJP010000100">
    <property type="protein sequence ID" value="KAL3615174.1"/>
    <property type="molecule type" value="Genomic_DNA"/>
</dbReference>
<name>A0ABD3BD34_9LAMI</name>
<reference evidence="7" key="1">
    <citation type="journal article" date="2024" name="IScience">
        <title>Strigolactones Initiate the Formation of Haustorium-like Structures in Castilleja.</title>
        <authorList>
            <person name="Buerger M."/>
            <person name="Peterson D."/>
            <person name="Chory J."/>
        </authorList>
    </citation>
    <scope>NUCLEOTIDE SEQUENCE [LARGE SCALE GENOMIC DNA]</scope>
</reference>
<dbReference type="Gene3D" id="4.10.280.10">
    <property type="entry name" value="Helix-loop-helix DNA-binding domain"/>
    <property type="match status" value="1"/>
</dbReference>
<evidence type="ECO:0000256" key="4">
    <source>
        <dbReference type="ARBA" id="ARBA00023242"/>
    </source>
</evidence>
<keyword evidence="3" id="KW-0804">Transcription</keyword>
<gene>
    <name evidence="6" type="ORF">CASFOL_040835</name>
</gene>
<dbReference type="PROSITE" id="PS50888">
    <property type="entry name" value="BHLH"/>
    <property type="match status" value="1"/>
</dbReference>
<evidence type="ECO:0000259" key="5">
    <source>
        <dbReference type="PROSITE" id="PS50888"/>
    </source>
</evidence>
<dbReference type="InterPro" id="IPR036638">
    <property type="entry name" value="HLH_DNA-bd_sf"/>
</dbReference>
<evidence type="ECO:0000256" key="3">
    <source>
        <dbReference type="ARBA" id="ARBA00023163"/>
    </source>
</evidence>
<evidence type="ECO:0000256" key="2">
    <source>
        <dbReference type="ARBA" id="ARBA00023015"/>
    </source>
</evidence>